<keyword evidence="3" id="KW-1185">Reference proteome</keyword>
<dbReference type="SUPFAM" id="SSF56529">
    <property type="entry name" value="FAH"/>
    <property type="match status" value="1"/>
</dbReference>
<accession>A0A9X1LAN0</accession>
<organism evidence="2 3">
    <name type="scientific">Roseicella aerolata</name>
    <dbReference type="NCBI Taxonomy" id="2883479"/>
    <lineage>
        <taxon>Bacteria</taxon>
        <taxon>Pseudomonadati</taxon>
        <taxon>Pseudomonadota</taxon>
        <taxon>Alphaproteobacteria</taxon>
        <taxon>Acetobacterales</taxon>
        <taxon>Roseomonadaceae</taxon>
        <taxon>Roseicella</taxon>
    </lineage>
</organism>
<feature type="chain" id="PRO_5040879758" description="Hydratase" evidence="1">
    <location>
        <begin position="19"/>
        <end position="283"/>
    </location>
</feature>
<dbReference type="GO" id="GO:0005737">
    <property type="term" value="C:cytoplasm"/>
    <property type="evidence" value="ECO:0007669"/>
    <property type="project" value="TreeGrafter"/>
</dbReference>
<dbReference type="AlphaFoldDB" id="A0A9X1LAN0"/>
<dbReference type="PANTHER" id="PTHR30143:SF0">
    <property type="entry name" value="2-KETO-4-PENTENOATE HYDRATASE"/>
    <property type="match status" value="1"/>
</dbReference>
<dbReference type="InterPro" id="IPR050772">
    <property type="entry name" value="Hydratase-Decarb/MhpD_sf"/>
</dbReference>
<dbReference type="RefSeq" id="WP_226613616.1">
    <property type="nucleotide sequence ID" value="NZ_JAJAQI010000060.1"/>
</dbReference>
<dbReference type="EMBL" id="JAJAQI010000060">
    <property type="protein sequence ID" value="MCB4824994.1"/>
    <property type="molecule type" value="Genomic_DNA"/>
</dbReference>
<proteinExistence type="predicted"/>
<dbReference type="PROSITE" id="PS51257">
    <property type="entry name" value="PROKAR_LIPOPROTEIN"/>
    <property type="match status" value="1"/>
</dbReference>
<dbReference type="InterPro" id="IPR036663">
    <property type="entry name" value="Fumarylacetoacetase_C_sf"/>
</dbReference>
<dbReference type="PANTHER" id="PTHR30143">
    <property type="entry name" value="ACID HYDRATASE"/>
    <property type="match status" value="1"/>
</dbReference>
<evidence type="ECO:0000313" key="3">
    <source>
        <dbReference type="Proteomes" id="UP001139311"/>
    </source>
</evidence>
<reference evidence="2" key="1">
    <citation type="submission" date="2021-10" db="EMBL/GenBank/DDBJ databases">
        <title>Roseicella aerolatum sp. nov., isolated from aerosols of e-waste dismantling site.</title>
        <authorList>
            <person name="Qin T."/>
        </authorList>
    </citation>
    <scope>NUCLEOTIDE SEQUENCE</scope>
    <source>
        <strain evidence="2">GB24</strain>
    </source>
</reference>
<keyword evidence="1" id="KW-0732">Signal</keyword>
<dbReference type="Proteomes" id="UP001139311">
    <property type="component" value="Unassembled WGS sequence"/>
</dbReference>
<protein>
    <recommendedName>
        <fullName evidence="4">Hydratase</fullName>
    </recommendedName>
</protein>
<evidence type="ECO:0000256" key="1">
    <source>
        <dbReference type="SAM" id="SignalP"/>
    </source>
</evidence>
<dbReference type="GO" id="GO:0008684">
    <property type="term" value="F:2-oxopent-4-enoate hydratase activity"/>
    <property type="evidence" value="ECO:0007669"/>
    <property type="project" value="TreeGrafter"/>
</dbReference>
<name>A0A9X1LAN0_9PROT</name>
<evidence type="ECO:0000313" key="2">
    <source>
        <dbReference type="EMBL" id="MCB4824994.1"/>
    </source>
</evidence>
<comment type="caution">
    <text evidence="2">The sequence shown here is derived from an EMBL/GenBank/DDBJ whole genome shotgun (WGS) entry which is preliminary data.</text>
</comment>
<gene>
    <name evidence="2" type="ORF">LHA35_25035</name>
</gene>
<sequence length="283" mass="29575">MRRWMLACALLAPAAAGAACPDTEQVARMAEALTSGQPAQPFPGPLSMADAECARDKLVPLLARSFGQPVGYKVGAASQAVQQRFGLSGPVYGVLFDTSIERKSGATVQLTPQLAGLGVEADLLVRVKDEGINTAGRDPVAILRHLDQVIPYIELPRGGVTGPMDGPTLVAGNVSARLGVVGEPIPVQATPEFAARLASMTVTFLDNDRELARVPGSVLLGHPLNAIAWLVDDLAKSGKRLKAGDIVSLGGFAPAVPAQAGHVYTQRYEGLAAQPVSVEVRFQ</sequence>
<dbReference type="Gene3D" id="3.90.850.10">
    <property type="entry name" value="Fumarylacetoacetase-like, C-terminal domain"/>
    <property type="match status" value="1"/>
</dbReference>
<evidence type="ECO:0008006" key="4">
    <source>
        <dbReference type="Google" id="ProtNLM"/>
    </source>
</evidence>
<feature type="signal peptide" evidence="1">
    <location>
        <begin position="1"/>
        <end position="18"/>
    </location>
</feature>